<evidence type="ECO:0000256" key="1">
    <source>
        <dbReference type="SAM" id="Phobius"/>
    </source>
</evidence>
<name>A0A7C9FQN1_9BACT</name>
<feature type="transmembrane region" description="Helical" evidence="1">
    <location>
        <begin position="36"/>
        <end position="58"/>
    </location>
</feature>
<organism evidence="2 3">
    <name type="scientific">Salmonirosea aquatica</name>
    <dbReference type="NCBI Taxonomy" id="2654236"/>
    <lineage>
        <taxon>Bacteria</taxon>
        <taxon>Pseudomonadati</taxon>
        <taxon>Bacteroidota</taxon>
        <taxon>Cytophagia</taxon>
        <taxon>Cytophagales</taxon>
        <taxon>Spirosomataceae</taxon>
        <taxon>Salmonirosea</taxon>
    </lineage>
</organism>
<dbReference type="EMBL" id="WHLY01000004">
    <property type="protein sequence ID" value="MPR37351.1"/>
    <property type="molecule type" value="Genomic_DNA"/>
</dbReference>
<protein>
    <submittedName>
        <fullName evidence="2">FtsX-like permease family protein</fullName>
    </submittedName>
</protein>
<keyword evidence="1" id="KW-0812">Transmembrane</keyword>
<evidence type="ECO:0000313" key="2">
    <source>
        <dbReference type="EMBL" id="MPR37351.1"/>
    </source>
</evidence>
<sequence>MVPACSSYVNLFVSQSLERMKEIGMRKVVGGHKKQIILQFILDVITIPVVYFLFNLLLGNTQHYSMEIGLLEVAVSLAIMMGLGLTTILSQTLKAANANPVENLNVSS</sequence>
<evidence type="ECO:0000313" key="3">
    <source>
        <dbReference type="Proteomes" id="UP000479293"/>
    </source>
</evidence>
<gene>
    <name evidence="2" type="ORF">GBK04_29500</name>
</gene>
<reference evidence="2 3" key="1">
    <citation type="submission" date="2019-10" db="EMBL/GenBank/DDBJ databases">
        <title>Draft Genome Sequence of Cytophagaceae sp. SJW1-29.</title>
        <authorList>
            <person name="Choi A."/>
        </authorList>
    </citation>
    <scope>NUCLEOTIDE SEQUENCE [LARGE SCALE GENOMIC DNA]</scope>
    <source>
        <strain evidence="2 3">SJW1-29</strain>
    </source>
</reference>
<keyword evidence="3" id="KW-1185">Reference proteome</keyword>
<dbReference type="Proteomes" id="UP000479293">
    <property type="component" value="Unassembled WGS sequence"/>
</dbReference>
<dbReference type="AlphaFoldDB" id="A0A7C9FQN1"/>
<keyword evidence="1" id="KW-0472">Membrane</keyword>
<feature type="transmembrane region" description="Helical" evidence="1">
    <location>
        <begin position="70"/>
        <end position="89"/>
    </location>
</feature>
<accession>A0A7C9FQN1</accession>
<proteinExistence type="predicted"/>
<keyword evidence="1" id="KW-1133">Transmembrane helix</keyword>
<comment type="caution">
    <text evidence="2">The sequence shown here is derived from an EMBL/GenBank/DDBJ whole genome shotgun (WGS) entry which is preliminary data.</text>
</comment>